<dbReference type="Proteomes" id="UP000298663">
    <property type="component" value="Chromosome X"/>
</dbReference>
<feature type="transmembrane region" description="Helical" evidence="7">
    <location>
        <begin position="153"/>
        <end position="172"/>
    </location>
</feature>
<dbReference type="EMBL" id="CM016762">
    <property type="protein sequence ID" value="TMS32843.1"/>
    <property type="molecule type" value="Genomic_DNA"/>
</dbReference>
<dbReference type="EMBL" id="AZBU02000001">
    <property type="protein sequence ID" value="TMS32843.1"/>
    <property type="molecule type" value="Genomic_DNA"/>
</dbReference>
<dbReference type="PANTHER" id="PTHR23503:SF8">
    <property type="entry name" value="FACILITATED GLUCOSE TRANSPORTER PROTEIN 1"/>
    <property type="match status" value="1"/>
</dbReference>
<dbReference type="GO" id="GO:0015149">
    <property type="term" value="F:hexose transmembrane transporter activity"/>
    <property type="evidence" value="ECO:0007669"/>
    <property type="project" value="TreeGrafter"/>
</dbReference>
<dbReference type="STRING" id="34508.A0A4V6I6Y3"/>
<dbReference type="PANTHER" id="PTHR23503">
    <property type="entry name" value="SOLUTE CARRIER FAMILY 2"/>
    <property type="match status" value="1"/>
</dbReference>
<protein>
    <recommendedName>
        <fullName evidence="8">Major facilitator superfamily (MFS) profile domain-containing protein</fullName>
    </recommendedName>
</protein>
<dbReference type="OrthoDB" id="4540492at2759"/>
<sequence length="287" mass="31203">MCPRVCMPFVSSQMIMANEDEKGKIPVGEADQKEALLTSEDSDHVEAAQKLNKENVDQLKGKLTNALLIAVVVVTIGSSFQFGYHIGCVNAPGKLITAWFKENHLELFGTKIDDTKADFYWSICVGIFAVGGMAGGLLSGWVADKMGRKGAMFANNFIALAAAIFMTSAKFVNAYPLLIIGRLIIGFNSGLNSGLVPMYLTEVSPINLRGMLGSVHQLLVTISILVSQIFGLEQLLGTPTRWPFIFVYFQLSPWFPPSSSWPPFPSAPNRPNTASSSRTRPTAPKPT</sequence>
<name>A0A4V6I6Y3_STECR</name>
<dbReference type="PROSITE" id="PS50850">
    <property type="entry name" value="MFS"/>
    <property type="match status" value="1"/>
</dbReference>
<dbReference type="AlphaFoldDB" id="A0A4V6I6Y3"/>
<keyword evidence="3 7" id="KW-0812">Transmembrane</keyword>
<dbReference type="GO" id="GO:0016020">
    <property type="term" value="C:membrane"/>
    <property type="evidence" value="ECO:0007669"/>
    <property type="project" value="UniProtKB-SubCell"/>
</dbReference>
<proteinExistence type="predicted"/>
<reference evidence="9 10" key="1">
    <citation type="journal article" date="2015" name="Genome Biol.">
        <title>Comparative genomics of Steinernema reveals deeply conserved gene regulatory networks.</title>
        <authorList>
            <person name="Dillman A.R."/>
            <person name="Macchietto M."/>
            <person name="Porter C.F."/>
            <person name="Rogers A."/>
            <person name="Williams B."/>
            <person name="Antoshechkin I."/>
            <person name="Lee M.M."/>
            <person name="Goodwin Z."/>
            <person name="Lu X."/>
            <person name="Lewis E.E."/>
            <person name="Goodrich-Blair H."/>
            <person name="Stock S.P."/>
            <person name="Adams B.J."/>
            <person name="Sternberg P.W."/>
            <person name="Mortazavi A."/>
        </authorList>
    </citation>
    <scope>NUCLEOTIDE SEQUENCE [LARGE SCALE GENOMIC DNA]</scope>
    <source>
        <strain evidence="9 10">ALL</strain>
    </source>
</reference>
<dbReference type="SUPFAM" id="SSF103473">
    <property type="entry name" value="MFS general substrate transporter"/>
    <property type="match status" value="1"/>
</dbReference>
<evidence type="ECO:0000313" key="9">
    <source>
        <dbReference type="EMBL" id="TMS32843.1"/>
    </source>
</evidence>
<evidence type="ECO:0000259" key="8">
    <source>
        <dbReference type="PROSITE" id="PS50850"/>
    </source>
</evidence>
<dbReference type="Pfam" id="PF00083">
    <property type="entry name" value="Sugar_tr"/>
    <property type="match status" value="1"/>
</dbReference>
<dbReference type="InterPro" id="IPR003663">
    <property type="entry name" value="Sugar/inositol_transpt"/>
</dbReference>
<evidence type="ECO:0000256" key="7">
    <source>
        <dbReference type="SAM" id="Phobius"/>
    </source>
</evidence>
<dbReference type="InterPro" id="IPR020846">
    <property type="entry name" value="MFS_dom"/>
</dbReference>
<feature type="region of interest" description="Disordered" evidence="6">
    <location>
        <begin position="265"/>
        <end position="287"/>
    </location>
</feature>
<feature type="transmembrane region" description="Helical" evidence="7">
    <location>
        <begin position="119"/>
        <end position="141"/>
    </location>
</feature>
<evidence type="ECO:0000256" key="3">
    <source>
        <dbReference type="ARBA" id="ARBA00022692"/>
    </source>
</evidence>
<reference evidence="9 10" key="2">
    <citation type="journal article" date="2019" name="G3 (Bethesda)">
        <title>Hybrid Assembly of the Genome of the Entomopathogenic Nematode Steinernema carpocapsae Identifies the X-Chromosome.</title>
        <authorList>
            <person name="Serra L."/>
            <person name="Macchietto M."/>
            <person name="Macias-Munoz A."/>
            <person name="McGill C.J."/>
            <person name="Rodriguez I.M."/>
            <person name="Rodriguez B."/>
            <person name="Murad R."/>
            <person name="Mortazavi A."/>
        </authorList>
    </citation>
    <scope>NUCLEOTIDE SEQUENCE [LARGE SCALE GENOMIC DNA]</scope>
    <source>
        <strain evidence="9 10">ALL</strain>
    </source>
</reference>
<comment type="subcellular location">
    <subcellularLocation>
        <location evidence="1">Membrane</location>
        <topology evidence="1">Multi-pass membrane protein</topology>
    </subcellularLocation>
</comment>
<keyword evidence="10" id="KW-1185">Reference proteome</keyword>
<gene>
    <name evidence="9" type="ORF">L596_000643</name>
</gene>
<evidence type="ECO:0000256" key="1">
    <source>
        <dbReference type="ARBA" id="ARBA00004141"/>
    </source>
</evidence>
<organism evidence="9 10">
    <name type="scientific">Steinernema carpocapsae</name>
    <name type="common">Entomopathogenic nematode</name>
    <dbReference type="NCBI Taxonomy" id="34508"/>
    <lineage>
        <taxon>Eukaryota</taxon>
        <taxon>Metazoa</taxon>
        <taxon>Ecdysozoa</taxon>
        <taxon>Nematoda</taxon>
        <taxon>Chromadorea</taxon>
        <taxon>Rhabditida</taxon>
        <taxon>Tylenchina</taxon>
        <taxon>Panagrolaimomorpha</taxon>
        <taxon>Strongyloidoidea</taxon>
        <taxon>Steinernematidae</taxon>
        <taxon>Steinernema</taxon>
    </lineage>
</organism>
<keyword evidence="5 7" id="KW-0472">Membrane</keyword>
<dbReference type="InterPro" id="IPR045263">
    <property type="entry name" value="GLUT"/>
</dbReference>
<dbReference type="Gene3D" id="1.20.1250.20">
    <property type="entry name" value="MFS general substrate transporter like domains"/>
    <property type="match status" value="1"/>
</dbReference>
<dbReference type="PRINTS" id="PR00171">
    <property type="entry name" value="SUGRTRNSPORT"/>
</dbReference>
<keyword evidence="4 7" id="KW-1133">Transmembrane helix</keyword>
<accession>A0A4V6I6Y3</accession>
<dbReference type="InterPro" id="IPR036259">
    <property type="entry name" value="MFS_trans_sf"/>
</dbReference>
<dbReference type="PROSITE" id="PS00217">
    <property type="entry name" value="SUGAR_TRANSPORT_2"/>
    <property type="match status" value="1"/>
</dbReference>
<dbReference type="InterPro" id="IPR005828">
    <property type="entry name" value="MFS_sugar_transport-like"/>
</dbReference>
<comment type="caution">
    <text evidence="9">The sequence shown here is derived from an EMBL/GenBank/DDBJ whole genome shotgun (WGS) entry which is preliminary data.</text>
</comment>
<keyword evidence="2" id="KW-0813">Transport</keyword>
<evidence type="ECO:0000256" key="2">
    <source>
        <dbReference type="ARBA" id="ARBA00022448"/>
    </source>
</evidence>
<evidence type="ECO:0000256" key="4">
    <source>
        <dbReference type="ARBA" id="ARBA00022989"/>
    </source>
</evidence>
<dbReference type="InterPro" id="IPR005829">
    <property type="entry name" value="Sugar_transporter_CS"/>
</dbReference>
<feature type="transmembrane region" description="Helical" evidence="7">
    <location>
        <begin position="63"/>
        <end position="84"/>
    </location>
</feature>
<feature type="compositionally biased region" description="Polar residues" evidence="6">
    <location>
        <begin position="269"/>
        <end position="280"/>
    </location>
</feature>
<evidence type="ECO:0000313" key="10">
    <source>
        <dbReference type="Proteomes" id="UP000298663"/>
    </source>
</evidence>
<evidence type="ECO:0000256" key="6">
    <source>
        <dbReference type="SAM" id="MobiDB-lite"/>
    </source>
</evidence>
<evidence type="ECO:0000256" key="5">
    <source>
        <dbReference type="ARBA" id="ARBA00023136"/>
    </source>
</evidence>
<feature type="domain" description="Major facilitator superfamily (MFS) profile" evidence="8">
    <location>
        <begin position="71"/>
        <end position="287"/>
    </location>
</feature>
<dbReference type="PROSITE" id="PS00216">
    <property type="entry name" value="SUGAR_TRANSPORT_1"/>
    <property type="match status" value="1"/>
</dbReference>